<feature type="domain" description="Histidine kinase/HSP90-like ATPase" evidence="12">
    <location>
        <begin position="514"/>
        <end position="624"/>
    </location>
</feature>
<dbReference type="InterPro" id="IPR036890">
    <property type="entry name" value="HATPase_C_sf"/>
</dbReference>
<dbReference type="GO" id="GO:0000160">
    <property type="term" value="P:phosphorelay signal transduction system"/>
    <property type="evidence" value="ECO:0007669"/>
    <property type="project" value="UniProtKB-KW"/>
</dbReference>
<dbReference type="Pfam" id="PF00672">
    <property type="entry name" value="HAMP"/>
    <property type="match status" value="1"/>
</dbReference>
<dbReference type="KEGG" id="euz:DVS28_a0861"/>
<dbReference type="PANTHER" id="PTHR45436:SF5">
    <property type="entry name" value="SENSOR HISTIDINE KINASE TRCS"/>
    <property type="match status" value="1"/>
</dbReference>
<dbReference type="OrthoDB" id="3502710at2"/>
<evidence type="ECO:0000256" key="5">
    <source>
        <dbReference type="ARBA" id="ARBA00022679"/>
    </source>
</evidence>
<name>A0A346XTL5_9ACTN</name>
<feature type="compositionally biased region" description="Pro residues" evidence="10">
    <location>
        <begin position="703"/>
        <end position="712"/>
    </location>
</feature>
<dbReference type="Pfam" id="PF08376">
    <property type="entry name" value="NIT"/>
    <property type="match status" value="1"/>
</dbReference>
<evidence type="ECO:0000256" key="4">
    <source>
        <dbReference type="ARBA" id="ARBA00022553"/>
    </source>
</evidence>
<dbReference type="PANTHER" id="PTHR45436">
    <property type="entry name" value="SENSOR HISTIDINE KINASE YKOH"/>
    <property type="match status" value="1"/>
</dbReference>
<evidence type="ECO:0000256" key="3">
    <source>
        <dbReference type="ARBA" id="ARBA00012438"/>
    </source>
</evidence>
<keyword evidence="14" id="KW-1185">Reference proteome</keyword>
<comment type="catalytic activity">
    <reaction evidence="1">
        <text>ATP + protein L-histidine = ADP + protein N-phospho-L-histidine.</text>
        <dbReference type="EC" id="2.7.13.3"/>
    </reaction>
</comment>
<evidence type="ECO:0000256" key="1">
    <source>
        <dbReference type="ARBA" id="ARBA00000085"/>
    </source>
</evidence>
<dbReference type="EMBL" id="CP031165">
    <property type="protein sequence ID" value="AXV05562.1"/>
    <property type="molecule type" value="Genomic_DNA"/>
</dbReference>
<evidence type="ECO:0000259" key="12">
    <source>
        <dbReference type="SMART" id="SM00387"/>
    </source>
</evidence>
<keyword evidence="7 13" id="KW-0418">Kinase</keyword>
<feature type="transmembrane region" description="Helical" evidence="11">
    <location>
        <begin position="307"/>
        <end position="327"/>
    </location>
</feature>
<proteinExistence type="predicted"/>
<keyword evidence="11" id="KW-0472">Membrane</keyword>
<feature type="compositionally biased region" description="Pro residues" evidence="10">
    <location>
        <begin position="799"/>
        <end position="818"/>
    </location>
</feature>
<reference evidence="13 14" key="1">
    <citation type="submission" date="2018-09" db="EMBL/GenBank/DDBJ databases">
        <title>Complete genome sequence of Euzebya sp. DY32-46 isolated from seawater of Pacific Ocean.</title>
        <authorList>
            <person name="Xu L."/>
            <person name="Wu Y.-H."/>
            <person name="Xu X.-W."/>
        </authorList>
    </citation>
    <scope>NUCLEOTIDE SEQUENCE [LARGE SCALE GENOMIC DNA]</scope>
    <source>
        <strain evidence="13 14">DY32-46</strain>
    </source>
</reference>
<accession>A0A346XTL5</accession>
<evidence type="ECO:0000313" key="13">
    <source>
        <dbReference type="EMBL" id="AXV05562.1"/>
    </source>
</evidence>
<keyword evidence="4" id="KW-0597">Phosphoprotein</keyword>
<dbReference type="RefSeq" id="WP_114590355.1">
    <property type="nucleotide sequence ID" value="NZ_CP031165.1"/>
</dbReference>
<evidence type="ECO:0000313" key="14">
    <source>
        <dbReference type="Proteomes" id="UP000264006"/>
    </source>
</evidence>
<dbReference type="InterPro" id="IPR003594">
    <property type="entry name" value="HATPase_dom"/>
</dbReference>
<feature type="region of interest" description="Disordered" evidence="10">
    <location>
        <begin position="699"/>
        <end position="718"/>
    </location>
</feature>
<feature type="compositionally biased region" description="Low complexity" evidence="10">
    <location>
        <begin position="819"/>
        <end position="830"/>
    </location>
</feature>
<dbReference type="Gene3D" id="6.10.340.10">
    <property type="match status" value="1"/>
</dbReference>
<organism evidence="13 14">
    <name type="scientific">Euzebya pacifica</name>
    <dbReference type="NCBI Taxonomy" id="1608957"/>
    <lineage>
        <taxon>Bacteria</taxon>
        <taxon>Bacillati</taxon>
        <taxon>Actinomycetota</taxon>
        <taxon>Nitriliruptoria</taxon>
        <taxon>Euzebyales</taxon>
    </lineage>
</organism>
<dbReference type="EC" id="2.7.13.3" evidence="3"/>
<evidence type="ECO:0000256" key="2">
    <source>
        <dbReference type="ARBA" id="ARBA00004370"/>
    </source>
</evidence>
<evidence type="ECO:0000256" key="7">
    <source>
        <dbReference type="ARBA" id="ARBA00022777"/>
    </source>
</evidence>
<dbReference type="Gene3D" id="3.30.565.10">
    <property type="entry name" value="Histidine kinase-like ATPase, C-terminal domain"/>
    <property type="match status" value="1"/>
</dbReference>
<keyword evidence="6 11" id="KW-0812">Transmembrane</keyword>
<feature type="region of interest" description="Disordered" evidence="10">
    <location>
        <begin position="768"/>
        <end position="855"/>
    </location>
</feature>
<evidence type="ECO:0000256" key="8">
    <source>
        <dbReference type="ARBA" id="ARBA00022989"/>
    </source>
</evidence>
<evidence type="ECO:0000256" key="10">
    <source>
        <dbReference type="SAM" id="MobiDB-lite"/>
    </source>
</evidence>
<keyword evidence="8 11" id="KW-1133">Transmembrane helix</keyword>
<comment type="subcellular location">
    <subcellularLocation>
        <location evidence="2">Membrane</location>
    </subcellularLocation>
</comment>
<dbReference type="AlphaFoldDB" id="A0A346XTL5"/>
<dbReference type="Proteomes" id="UP000264006">
    <property type="component" value="Chromosome"/>
</dbReference>
<dbReference type="SMART" id="SM00387">
    <property type="entry name" value="HATPase_c"/>
    <property type="match status" value="1"/>
</dbReference>
<dbReference type="InterPro" id="IPR013587">
    <property type="entry name" value="Nitrate/nitrite_sensing"/>
</dbReference>
<protein>
    <recommendedName>
        <fullName evidence="3">histidine kinase</fullName>
        <ecNumber evidence="3">2.7.13.3</ecNumber>
    </recommendedName>
</protein>
<evidence type="ECO:0000256" key="9">
    <source>
        <dbReference type="ARBA" id="ARBA00023012"/>
    </source>
</evidence>
<evidence type="ECO:0000256" key="6">
    <source>
        <dbReference type="ARBA" id="ARBA00022692"/>
    </source>
</evidence>
<sequence>MRSSIRLRLMTLMLVPAVALLALSGIQLRASTEVLAQTQQFASLVDLADAQYSLVHDLQIERTRTLEAFHIGDDGGMDMSGEDLQAARSTTDTSLARLHELASPELTDGLSGPVADALQRALDAADDLVVRRGDIDAGSMLDAQVQQAYDVPVGALLGIDDILIPEVTNPVIHTRLLASAAYARLKATALDRGDTILLAVAGSIDSGTAGRRVSAQANQQALWLDSLRRLATDDEVALLEQTADIDPSSEVSRVAGGLQAGNLGAIDEIAADNRDTARTLRTVEQQMAATSLSAADDLQTEATRTTFVIGGLVVLALLFGAYLVYALSRSVVRPLNRLTTLASRIATALPSTVEAVGRGEEVDTSVLDDAVSTELLNRRDELGDLARALGAATDQATTVALEQARTRHGVAQTISDVARREQSLVERQLSLLESMEDREEDAEQLSQLFRLDHLATRMRRNAENLLLLSTGQLPGSGDASHQPLVDVIRTAAAETEQYARVDVRVGIPVDVKGYAATPLSHLLAELVENATNFSPPNTRVTVTTAREASGVTVTVTDRGLGMDAQDLEEAKARLMAPPLLEAAESRRLGLYVVGLLAQRLGVAIDIRPGEPAGLHVLVWLPDSLFVTPPQARTGPAGLASVVAQQAEPATPTGPVQPAALLSATPPVERAPEPAPAAGPARFAEDAAPDALSVMQRLLDASPSTPPPLPPDVQPVASTLPTRAPLLPQRQPSGDEPASGISLARASNGRTVDFDPAAVADLISGFDSDFASGPPPAPTPEVTTDRLPVATSQPGFQPQAPGPAGFPPAPSAPPAPAAPAAPVDDTPAAADPTPPTTPFGGTSSWSTPFPQRDSAK</sequence>
<gene>
    <name evidence="13" type="ORF">DVS28_a0861</name>
</gene>
<dbReference type="GO" id="GO:0004673">
    <property type="term" value="F:protein histidine kinase activity"/>
    <property type="evidence" value="ECO:0007669"/>
    <property type="project" value="UniProtKB-EC"/>
</dbReference>
<dbReference type="Pfam" id="PF02518">
    <property type="entry name" value="HATPase_c"/>
    <property type="match status" value="1"/>
</dbReference>
<keyword evidence="5" id="KW-0808">Transferase</keyword>
<dbReference type="GO" id="GO:0005886">
    <property type="term" value="C:plasma membrane"/>
    <property type="evidence" value="ECO:0007669"/>
    <property type="project" value="TreeGrafter"/>
</dbReference>
<dbReference type="InterPro" id="IPR050428">
    <property type="entry name" value="TCS_sensor_his_kinase"/>
</dbReference>
<evidence type="ECO:0000256" key="11">
    <source>
        <dbReference type="SAM" id="Phobius"/>
    </source>
</evidence>
<dbReference type="InterPro" id="IPR003660">
    <property type="entry name" value="HAMP_dom"/>
</dbReference>
<dbReference type="SUPFAM" id="SSF55874">
    <property type="entry name" value="ATPase domain of HSP90 chaperone/DNA topoisomerase II/histidine kinase"/>
    <property type="match status" value="1"/>
</dbReference>
<keyword evidence="9" id="KW-0902">Two-component regulatory system</keyword>